<reference evidence="2" key="1">
    <citation type="submission" date="2019-09" db="EMBL/GenBank/DDBJ databases">
        <title>Organ-specific transcriptomic study of the physiology of the cattle tick, Rhipicephalus microplus.</title>
        <authorList>
            <person name="Tirloni L."/>
            <person name="Braz G."/>
            <person name="Gandara A.C.P."/>
            <person name="Sabadin G.A."/>
            <person name="da Silva R.M."/>
            <person name="Guizzo M.G."/>
            <person name="Machado J.A."/>
            <person name="Costa E.P."/>
            <person name="Gomes H.F."/>
            <person name="Moraes J."/>
            <person name="Mota M.B.S."/>
            <person name="Mesquita R.D."/>
            <person name="Alvarenga P.H."/>
            <person name="Alves F."/>
            <person name="Seixas A."/>
            <person name="da Fonseca R.N."/>
            <person name="Fogaca A."/>
            <person name="Logullo C."/>
            <person name="Tanaka A."/>
            <person name="Daffre S."/>
            <person name="Termignoni C."/>
            <person name="Vaz I.S.Jr."/>
            <person name="Oliveira P.L."/>
            <person name="Ribeiro J.M."/>
        </authorList>
    </citation>
    <scope>NUCLEOTIDE SEQUENCE</scope>
    <source>
        <strain evidence="2">Porto Alegre</strain>
    </source>
</reference>
<evidence type="ECO:0000313" key="2">
    <source>
        <dbReference type="EMBL" id="NOV43102.1"/>
    </source>
</evidence>
<sequence>MSLHKFFCVCVFVIMLLDQQAPKTAGTNTAHPSESFPDAVAIEIWSTGTRCNLRKHLHEFLEKTATTELQTHQGNMLRSTKIGFFI</sequence>
<feature type="chain" id="PRO_5026765009" evidence="1">
    <location>
        <begin position="27"/>
        <end position="86"/>
    </location>
</feature>
<evidence type="ECO:0000256" key="1">
    <source>
        <dbReference type="SAM" id="SignalP"/>
    </source>
</evidence>
<keyword evidence="1" id="KW-0732">Signal</keyword>
<feature type="signal peptide" evidence="1">
    <location>
        <begin position="1"/>
        <end position="26"/>
    </location>
</feature>
<organism evidence="2">
    <name type="scientific">Rhipicephalus microplus</name>
    <name type="common">Cattle tick</name>
    <name type="synonym">Boophilus microplus</name>
    <dbReference type="NCBI Taxonomy" id="6941"/>
    <lineage>
        <taxon>Eukaryota</taxon>
        <taxon>Metazoa</taxon>
        <taxon>Ecdysozoa</taxon>
        <taxon>Arthropoda</taxon>
        <taxon>Chelicerata</taxon>
        <taxon>Arachnida</taxon>
        <taxon>Acari</taxon>
        <taxon>Parasitiformes</taxon>
        <taxon>Ixodida</taxon>
        <taxon>Ixodoidea</taxon>
        <taxon>Ixodidae</taxon>
        <taxon>Rhipicephalinae</taxon>
        <taxon>Rhipicephalus</taxon>
        <taxon>Boophilus</taxon>
    </lineage>
</organism>
<accession>A0A6M2DAG9</accession>
<dbReference type="EMBL" id="GHWJ01010365">
    <property type="protein sequence ID" value="NOV43102.1"/>
    <property type="molecule type" value="Transcribed_RNA"/>
</dbReference>
<dbReference type="AlphaFoldDB" id="A0A6M2DAG9"/>
<name>A0A6M2DAG9_RHIMP</name>
<proteinExistence type="predicted"/>
<protein>
    <submittedName>
        <fullName evidence="2">Putative secreted protein</fullName>
    </submittedName>
</protein>